<dbReference type="EMBL" id="CP029487">
    <property type="protein sequence ID" value="QCT71131.1"/>
    <property type="molecule type" value="Genomic_DNA"/>
</dbReference>
<dbReference type="AlphaFoldDB" id="A0A4P9C8N9"/>
<gene>
    <name evidence="1" type="ORF">CPZ25_007265</name>
</gene>
<sequence length="59" mass="6854">MGKNGWLCSFQAGREKIVFYVKVCWVNKEYHNKKSGSTNLVNPPCFLMELKRGIEPLTY</sequence>
<dbReference type="KEGG" id="emt:CPZ25_007265"/>
<evidence type="ECO:0000313" key="2">
    <source>
        <dbReference type="Proteomes" id="UP000218387"/>
    </source>
</evidence>
<dbReference type="Proteomes" id="UP000218387">
    <property type="component" value="Chromosome"/>
</dbReference>
<evidence type="ECO:0000313" key="1">
    <source>
        <dbReference type="EMBL" id="QCT71131.1"/>
    </source>
</evidence>
<reference evidence="1 2" key="1">
    <citation type="submission" date="2018-05" db="EMBL/GenBank/DDBJ databases">
        <title>Genome comparison of Eubacterium sp.</title>
        <authorList>
            <person name="Feng Y."/>
            <person name="Sanchez-Andrea I."/>
            <person name="Stams A.J.M."/>
            <person name="De Vos W.M."/>
        </authorList>
    </citation>
    <scope>NUCLEOTIDE SEQUENCE [LARGE SCALE GENOMIC DNA]</scope>
    <source>
        <strain evidence="1 2">YI</strain>
    </source>
</reference>
<protein>
    <submittedName>
        <fullName evidence="1">Uncharacterized protein</fullName>
    </submittedName>
</protein>
<proteinExistence type="predicted"/>
<name>A0A4P9C8N9_EUBML</name>
<organism evidence="1 2">
    <name type="scientific">Eubacterium maltosivorans</name>
    <dbReference type="NCBI Taxonomy" id="2041044"/>
    <lineage>
        <taxon>Bacteria</taxon>
        <taxon>Bacillati</taxon>
        <taxon>Bacillota</taxon>
        <taxon>Clostridia</taxon>
        <taxon>Eubacteriales</taxon>
        <taxon>Eubacteriaceae</taxon>
        <taxon>Eubacterium</taxon>
    </lineage>
</organism>
<keyword evidence="2" id="KW-1185">Reference proteome</keyword>
<accession>A0A4P9C8N9</accession>